<reference evidence="10 11" key="1">
    <citation type="submission" date="2018-07" db="EMBL/GenBank/DDBJ databases">
        <title>Freshwater and sediment microbial communities from various areas in North America, analyzing microbe dynamics in response to fracking.</title>
        <authorList>
            <person name="Lamendella R."/>
        </authorList>
    </citation>
    <scope>NUCLEOTIDE SEQUENCE [LARGE SCALE GENOMIC DNA]</scope>
    <source>
        <strain evidence="10 11">160A</strain>
    </source>
</reference>
<name>A0A2T0XM01_9BACT</name>
<feature type="transmembrane region" description="Helical" evidence="7">
    <location>
        <begin position="122"/>
        <end position="143"/>
    </location>
</feature>
<evidence type="ECO:0000259" key="9">
    <source>
        <dbReference type="Pfam" id="PF16916"/>
    </source>
</evidence>
<protein>
    <submittedName>
        <fullName evidence="10">Cation diffusion facilitator family transporter</fullName>
    </submittedName>
</protein>
<dbReference type="NCBIfam" id="TIGR01297">
    <property type="entry name" value="CDF"/>
    <property type="match status" value="1"/>
</dbReference>
<evidence type="ECO:0000256" key="4">
    <source>
        <dbReference type="ARBA" id="ARBA00022692"/>
    </source>
</evidence>
<dbReference type="InterPro" id="IPR002524">
    <property type="entry name" value="Cation_efflux"/>
</dbReference>
<dbReference type="Proteomes" id="UP000252733">
    <property type="component" value="Unassembled WGS sequence"/>
</dbReference>
<dbReference type="Pfam" id="PF01545">
    <property type="entry name" value="Cation_efflux"/>
    <property type="match status" value="1"/>
</dbReference>
<dbReference type="InterPro" id="IPR058533">
    <property type="entry name" value="Cation_efflux_TM"/>
</dbReference>
<evidence type="ECO:0000259" key="8">
    <source>
        <dbReference type="Pfam" id="PF01545"/>
    </source>
</evidence>
<sequence length="301" mass="32624">MKKEPERIKLIKRVTVTGSIVNLILSFGKIIAGITGKSSAMLADGIHSLSDLVTDFIVLIFIGASGKERDKSHHYGHGKFETFATMLIGFALGLVGIGILWSGTAKIIRFASGETILKPGIIALYAALISIAAKEILFWYTFLAGKKTKSSALKANAWHHRSDAFSSVATALGISGALFLGESWRILDPLAGVIVSIFILKIGWDAAIPSIKELLESSLPSEVENAISDEIESTEGVLGFHNLRTRRIGEIIAVDVHIKVDKNLTVEVSHNIATEIENKLKRKFGENSHIGIHIEPFAGFN</sequence>
<evidence type="ECO:0000256" key="5">
    <source>
        <dbReference type="ARBA" id="ARBA00022989"/>
    </source>
</evidence>
<evidence type="ECO:0000256" key="3">
    <source>
        <dbReference type="ARBA" id="ARBA00022448"/>
    </source>
</evidence>
<dbReference type="FunFam" id="1.20.1510.10:FF:000006">
    <property type="entry name" value="Divalent cation efflux transporter"/>
    <property type="match status" value="1"/>
</dbReference>
<keyword evidence="5 7" id="KW-1133">Transmembrane helix</keyword>
<comment type="similarity">
    <text evidence="2">Belongs to the cation diffusion facilitator (CDF) transporter (TC 2.A.4) family.</text>
</comment>
<dbReference type="Gene3D" id="3.30.70.1350">
    <property type="entry name" value="Cation efflux protein, cytoplasmic domain"/>
    <property type="match status" value="1"/>
</dbReference>
<evidence type="ECO:0000256" key="2">
    <source>
        <dbReference type="ARBA" id="ARBA00008114"/>
    </source>
</evidence>
<feature type="domain" description="Cation efflux protein cytoplasmic" evidence="9">
    <location>
        <begin position="219"/>
        <end position="297"/>
    </location>
</feature>
<evidence type="ECO:0000313" key="10">
    <source>
        <dbReference type="EMBL" id="RCW38563.1"/>
    </source>
</evidence>
<dbReference type="Gene3D" id="1.20.1510.10">
    <property type="entry name" value="Cation efflux protein transmembrane domain"/>
    <property type="match status" value="1"/>
</dbReference>
<dbReference type="InterPro" id="IPR050291">
    <property type="entry name" value="CDF_Transporter"/>
</dbReference>
<keyword evidence="4 7" id="KW-0812">Transmembrane</keyword>
<evidence type="ECO:0000256" key="1">
    <source>
        <dbReference type="ARBA" id="ARBA00004141"/>
    </source>
</evidence>
<dbReference type="PANTHER" id="PTHR43840:SF15">
    <property type="entry name" value="MITOCHONDRIAL METAL TRANSPORTER 1-RELATED"/>
    <property type="match status" value="1"/>
</dbReference>
<dbReference type="Pfam" id="PF16916">
    <property type="entry name" value="ZT_dimer"/>
    <property type="match status" value="1"/>
</dbReference>
<comment type="subcellular location">
    <subcellularLocation>
        <location evidence="1">Membrane</location>
        <topology evidence="1">Multi-pass membrane protein</topology>
    </subcellularLocation>
</comment>
<evidence type="ECO:0000256" key="6">
    <source>
        <dbReference type="ARBA" id="ARBA00023136"/>
    </source>
</evidence>
<dbReference type="InterPro" id="IPR027470">
    <property type="entry name" value="Cation_efflux_CTD"/>
</dbReference>
<accession>A0A2T0XM01</accession>
<comment type="caution">
    <text evidence="10">The sequence shown here is derived from an EMBL/GenBank/DDBJ whole genome shotgun (WGS) entry which is preliminary data.</text>
</comment>
<dbReference type="SUPFAM" id="SSF160240">
    <property type="entry name" value="Cation efflux protein cytoplasmic domain-like"/>
    <property type="match status" value="1"/>
</dbReference>
<proteinExistence type="inferred from homology"/>
<gene>
    <name evidence="10" type="ORF">DFO77_10328</name>
</gene>
<feature type="domain" description="Cation efflux protein transmembrane" evidence="8">
    <location>
        <begin position="18"/>
        <end position="215"/>
    </location>
</feature>
<dbReference type="SUPFAM" id="SSF161111">
    <property type="entry name" value="Cation efflux protein transmembrane domain-like"/>
    <property type="match status" value="1"/>
</dbReference>
<dbReference type="InterPro" id="IPR036837">
    <property type="entry name" value="Cation_efflux_CTD_sf"/>
</dbReference>
<dbReference type="OrthoDB" id="9806522at2"/>
<dbReference type="InterPro" id="IPR027469">
    <property type="entry name" value="Cation_efflux_TMD_sf"/>
</dbReference>
<feature type="transmembrane region" description="Helical" evidence="7">
    <location>
        <begin position="83"/>
        <end position="102"/>
    </location>
</feature>
<organism evidence="10 11">
    <name type="scientific">Marinilabilia salmonicolor</name>
    <dbReference type="NCBI Taxonomy" id="989"/>
    <lineage>
        <taxon>Bacteria</taxon>
        <taxon>Pseudomonadati</taxon>
        <taxon>Bacteroidota</taxon>
        <taxon>Bacteroidia</taxon>
        <taxon>Marinilabiliales</taxon>
        <taxon>Marinilabiliaceae</taxon>
        <taxon>Marinilabilia</taxon>
    </lineage>
</organism>
<evidence type="ECO:0000256" key="7">
    <source>
        <dbReference type="SAM" id="Phobius"/>
    </source>
</evidence>
<dbReference type="GO" id="GO:0016020">
    <property type="term" value="C:membrane"/>
    <property type="evidence" value="ECO:0007669"/>
    <property type="project" value="UniProtKB-SubCell"/>
</dbReference>
<keyword evidence="6 7" id="KW-0472">Membrane</keyword>
<dbReference type="AlphaFoldDB" id="A0A2T0XM01"/>
<keyword evidence="11" id="KW-1185">Reference proteome</keyword>
<dbReference type="EMBL" id="QPIZ01000003">
    <property type="protein sequence ID" value="RCW38563.1"/>
    <property type="molecule type" value="Genomic_DNA"/>
</dbReference>
<feature type="transmembrane region" description="Helical" evidence="7">
    <location>
        <begin position="40"/>
        <end position="62"/>
    </location>
</feature>
<dbReference type="PANTHER" id="PTHR43840">
    <property type="entry name" value="MITOCHONDRIAL METAL TRANSPORTER 1-RELATED"/>
    <property type="match status" value="1"/>
</dbReference>
<evidence type="ECO:0000313" key="11">
    <source>
        <dbReference type="Proteomes" id="UP000252733"/>
    </source>
</evidence>
<keyword evidence="3" id="KW-0813">Transport</keyword>
<feature type="transmembrane region" description="Helical" evidence="7">
    <location>
        <begin position="12"/>
        <end position="34"/>
    </location>
</feature>
<dbReference type="GO" id="GO:0008324">
    <property type="term" value="F:monoatomic cation transmembrane transporter activity"/>
    <property type="evidence" value="ECO:0007669"/>
    <property type="project" value="InterPro"/>
</dbReference>